<feature type="compositionally biased region" description="Polar residues" evidence="1">
    <location>
        <begin position="72"/>
        <end position="85"/>
    </location>
</feature>
<feature type="region of interest" description="Disordered" evidence="1">
    <location>
        <begin position="56"/>
        <end position="105"/>
    </location>
</feature>
<dbReference type="EMBL" id="CADEAL010004058">
    <property type="protein sequence ID" value="CAB1450576.1"/>
    <property type="molecule type" value="Genomic_DNA"/>
</dbReference>
<evidence type="ECO:0000256" key="1">
    <source>
        <dbReference type="SAM" id="MobiDB-lite"/>
    </source>
</evidence>
<protein>
    <submittedName>
        <fullName evidence="2">Uncharacterized protein</fullName>
    </submittedName>
</protein>
<dbReference type="AlphaFoldDB" id="A0A9N7VDY6"/>
<organism evidence="2 3">
    <name type="scientific">Pleuronectes platessa</name>
    <name type="common">European plaice</name>
    <dbReference type="NCBI Taxonomy" id="8262"/>
    <lineage>
        <taxon>Eukaryota</taxon>
        <taxon>Metazoa</taxon>
        <taxon>Chordata</taxon>
        <taxon>Craniata</taxon>
        <taxon>Vertebrata</taxon>
        <taxon>Euteleostomi</taxon>
        <taxon>Actinopterygii</taxon>
        <taxon>Neopterygii</taxon>
        <taxon>Teleostei</taxon>
        <taxon>Neoteleostei</taxon>
        <taxon>Acanthomorphata</taxon>
        <taxon>Carangaria</taxon>
        <taxon>Pleuronectiformes</taxon>
        <taxon>Pleuronectoidei</taxon>
        <taxon>Pleuronectidae</taxon>
        <taxon>Pleuronectes</taxon>
    </lineage>
</organism>
<evidence type="ECO:0000313" key="2">
    <source>
        <dbReference type="EMBL" id="CAB1450576.1"/>
    </source>
</evidence>
<name>A0A9N7VDY6_PLEPL</name>
<reference evidence="2" key="1">
    <citation type="submission" date="2020-03" db="EMBL/GenBank/DDBJ databases">
        <authorList>
            <person name="Weist P."/>
        </authorList>
    </citation>
    <scope>NUCLEOTIDE SEQUENCE</scope>
</reference>
<comment type="caution">
    <text evidence="2">The sequence shown here is derived from an EMBL/GenBank/DDBJ whole genome shotgun (WGS) entry which is preliminary data.</text>
</comment>
<keyword evidence="3" id="KW-1185">Reference proteome</keyword>
<proteinExistence type="predicted"/>
<gene>
    <name evidence="2" type="ORF">PLEPLA_LOCUS38268</name>
</gene>
<dbReference type="Proteomes" id="UP001153269">
    <property type="component" value="Unassembled WGS sequence"/>
</dbReference>
<accession>A0A9N7VDY6</accession>
<sequence length="105" mass="11937">MEDGWTQWQTKSCSAVSTQWGYAAIWWQLSELARDQLLDDTVNLVTCEEMNEELTGVKPSPLSLADGHSEDGLTQEQWGPLTKTTPPRHVASYYRGNPPWDRERG</sequence>
<evidence type="ECO:0000313" key="3">
    <source>
        <dbReference type="Proteomes" id="UP001153269"/>
    </source>
</evidence>